<protein>
    <submittedName>
        <fullName evidence="2">TIGR04438 family Trp-rich protein</fullName>
    </submittedName>
</protein>
<dbReference type="NCBIfam" id="TIGR04438">
    <property type="entry name" value="small_Trp_rich"/>
    <property type="match status" value="1"/>
</dbReference>
<proteinExistence type="predicted"/>
<reference evidence="2 3" key="1">
    <citation type="submission" date="2021-11" db="EMBL/GenBank/DDBJ databases">
        <authorList>
            <person name="Liang Q."/>
            <person name="Mou H."/>
            <person name="Liu Z."/>
        </authorList>
    </citation>
    <scope>NUCLEOTIDE SEQUENCE [LARGE SCALE GENOMIC DNA]</scope>
    <source>
        <strain evidence="2 3">CHU3</strain>
    </source>
</reference>
<gene>
    <name evidence="2" type="ORF">LNV07_24600</name>
</gene>
<name>A0ABT2YMI9_9BURK</name>
<keyword evidence="1" id="KW-0812">Transmembrane</keyword>
<keyword evidence="1" id="KW-0472">Membrane</keyword>
<dbReference type="InterPro" id="IPR031044">
    <property type="entry name" value="Small_Trp_rich"/>
</dbReference>
<dbReference type="Proteomes" id="UP001209701">
    <property type="component" value="Unassembled WGS sequence"/>
</dbReference>
<feature type="transmembrane region" description="Helical" evidence="1">
    <location>
        <begin position="27"/>
        <end position="43"/>
    </location>
</feature>
<keyword evidence="1" id="KW-1133">Transmembrane helix</keyword>
<accession>A0ABT2YMI9</accession>
<evidence type="ECO:0000256" key="1">
    <source>
        <dbReference type="SAM" id="Phobius"/>
    </source>
</evidence>
<evidence type="ECO:0000313" key="3">
    <source>
        <dbReference type="Proteomes" id="UP001209701"/>
    </source>
</evidence>
<sequence length="82" mass="9372">MWFVAIGVLTLLLKLLGVAPVADWNWLLVLAPFGAAVLWWAWADSSGLTRRKAMQRMEDRKAARREKNIVAMRQGDPKKKRP</sequence>
<dbReference type="EMBL" id="JAJIRN010000013">
    <property type="protein sequence ID" value="MCV2371282.1"/>
    <property type="molecule type" value="Genomic_DNA"/>
</dbReference>
<dbReference type="RefSeq" id="WP_263573862.1">
    <property type="nucleotide sequence ID" value="NZ_JAJIRN010000013.1"/>
</dbReference>
<keyword evidence="3" id="KW-1185">Reference proteome</keyword>
<evidence type="ECO:0000313" key="2">
    <source>
        <dbReference type="EMBL" id="MCV2371282.1"/>
    </source>
</evidence>
<organism evidence="2 3">
    <name type="scientific">Roseateles oligotrophus</name>
    <dbReference type="NCBI Taxonomy" id="1769250"/>
    <lineage>
        <taxon>Bacteria</taxon>
        <taxon>Pseudomonadati</taxon>
        <taxon>Pseudomonadota</taxon>
        <taxon>Betaproteobacteria</taxon>
        <taxon>Burkholderiales</taxon>
        <taxon>Sphaerotilaceae</taxon>
        <taxon>Roseateles</taxon>
    </lineage>
</organism>
<comment type="caution">
    <text evidence="2">The sequence shown here is derived from an EMBL/GenBank/DDBJ whole genome shotgun (WGS) entry which is preliminary data.</text>
</comment>